<dbReference type="Proteomes" id="UP000799302">
    <property type="component" value="Unassembled WGS sequence"/>
</dbReference>
<evidence type="ECO:0000313" key="12">
    <source>
        <dbReference type="Proteomes" id="UP000799302"/>
    </source>
</evidence>
<keyword evidence="6 7" id="KW-0326">Glycosidase</keyword>
<evidence type="ECO:0000256" key="10">
    <source>
        <dbReference type="SAM" id="SignalP"/>
    </source>
</evidence>
<sequence>MATTILIWLNIFAALVSAYSTPLACTGTCGNAHDPAIIKRNDGTYFRFSTNGKIAIHTAPNITGPWVYKGAAIPRGSSINLKGREDLWAPDVTKIGSLYYMLYAVSAFGSQDSAIGYATSSTMDVGSWTDRGETGIRSSKNAKYNAIDGNLVLAPDAAYITFGSFWTDLYIAPVSITEGRIRKTGSDVQIAFQPSGEHAVEAPYIFKNGGKWWLFFSAGKCCALDKNRPARGQEYKILACVSNGGPTGPYVDRDGKNCKSGGGTAVLPSHDWVYAPGGQGVYDDPSMGPIIYYHYVDTRIGYADGQKKFGWNRVRFDGGWPTV</sequence>
<reference evidence="11" key="1">
    <citation type="journal article" date="2020" name="Stud. Mycol.">
        <title>101 Dothideomycetes genomes: a test case for predicting lifestyles and emergence of pathogens.</title>
        <authorList>
            <person name="Haridas S."/>
            <person name="Albert R."/>
            <person name="Binder M."/>
            <person name="Bloem J."/>
            <person name="Labutti K."/>
            <person name="Salamov A."/>
            <person name="Andreopoulos B."/>
            <person name="Baker S."/>
            <person name="Barry K."/>
            <person name="Bills G."/>
            <person name="Bluhm B."/>
            <person name="Cannon C."/>
            <person name="Castanera R."/>
            <person name="Culley D."/>
            <person name="Daum C."/>
            <person name="Ezra D."/>
            <person name="Gonzalez J."/>
            <person name="Henrissat B."/>
            <person name="Kuo A."/>
            <person name="Liang C."/>
            <person name="Lipzen A."/>
            <person name="Lutzoni F."/>
            <person name="Magnuson J."/>
            <person name="Mondo S."/>
            <person name="Nolan M."/>
            <person name="Ohm R."/>
            <person name="Pangilinan J."/>
            <person name="Park H.-J."/>
            <person name="Ramirez L."/>
            <person name="Alfaro M."/>
            <person name="Sun H."/>
            <person name="Tritt A."/>
            <person name="Yoshinaga Y."/>
            <person name="Zwiers L.-H."/>
            <person name="Turgeon B."/>
            <person name="Goodwin S."/>
            <person name="Spatafora J."/>
            <person name="Crous P."/>
            <person name="Grigoriev I."/>
        </authorList>
    </citation>
    <scope>NUCLEOTIDE SEQUENCE</scope>
    <source>
        <strain evidence="11">CBS 115976</strain>
    </source>
</reference>
<accession>A0A6A6UEH6</accession>
<dbReference type="Pfam" id="PF04616">
    <property type="entry name" value="Glyco_hydro_43"/>
    <property type="match status" value="1"/>
</dbReference>
<comment type="similarity">
    <text evidence="3 7">Belongs to the glycosyl hydrolase 43 family.</text>
</comment>
<comment type="pathway">
    <text evidence="2 7">Glycan metabolism; L-arabinan degradation.</text>
</comment>
<dbReference type="PANTHER" id="PTHR43301:SF3">
    <property type="entry name" value="ARABINAN ENDO-1,5-ALPHA-L-ARABINOSIDASE A-RELATED"/>
    <property type="match status" value="1"/>
</dbReference>
<dbReference type="GO" id="GO:0046558">
    <property type="term" value="F:arabinan endo-1,5-alpha-L-arabinosidase activity"/>
    <property type="evidence" value="ECO:0007669"/>
    <property type="project" value="UniProtKB-EC"/>
</dbReference>
<feature type="site" description="Important for catalytic activity, responsible for pKa modulation of the active site Glu and correct orientation of both the proton donor and substrate" evidence="9">
    <location>
        <position position="148"/>
    </location>
</feature>
<dbReference type="InterPro" id="IPR050727">
    <property type="entry name" value="GH43_arabinanases"/>
</dbReference>
<dbReference type="CDD" id="cd18831">
    <property type="entry name" value="GH43_AnAbnA-like"/>
    <property type="match status" value="1"/>
</dbReference>
<dbReference type="PANTHER" id="PTHR43301">
    <property type="entry name" value="ARABINAN ENDO-1,5-ALPHA-L-ARABINOSIDASE"/>
    <property type="match status" value="1"/>
</dbReference>
<evidence type="ECO:0000256" key="5">
    <source>
        <dbReference type="ARBA" id="ARBA00022801"/>
    </source>
</evidence>
<organism evidence="11 12">
    <name type="scientific">Microthyrium microscopicum</name>
    <dbReference type="NCBI Taxonomy" id="703497"/>
    <lineage>
        <taxon>Eukaryota</taxon>
        <taxon>Fungi</taxon>
        <taxon>Dikarya</taxon>
        <taxon>Ascomycota</taxon>
        <taxon>Pezizomycotina</taxon>
        <taxon>Dothideomycetes</taxon>
        <taxon>Dothideomycetes incertae sedis</taxon>
        <taxon>Microthyriales</taxon>
        <taxon>Microthyriaceae</taxon>
        <taxon>Microthyrium</taxon>
    </lineage>
</organism>
<evidence type="ECO:0000256" key="9">
    <source>
        <dbReference type="PIRSR" id="PIRSR606710-2"/>
    </source>
</evidence>
<feature type="signal peptide" evidence="10">
    <location>
        <begin position="1"/>
        <end position="18"/>
    </location>
</feature>
<keyword evidence="10" id="KW-0732">Signal</keyword>
<comment type="catalytic activity">
    <reaction evidence="1 7">
        <text>Endohydrolysis of (1-&gt;5)-alpha-arabinofuranosidic linkages in (1-&gt;5)-arabinans.</text>
        <dbReference type="EC" id="3.2.1.99"/>
    </reaction>
</comment>
<dbReference type="PIRSF" id="PIRSF026534">
    <property type="entry name" value="Endo_alpha-L-arabinosidase"/>
    <property type="match status" value="1"/>
</dbReference>
<gene>
    <name evidence="11" type="ORF">BT63DRAFT_262011</name>
</gene>
<dbReference type="UniPathway" id="UPA00667"/>
<keyword evidence="5 7" id="KW-0378">Hydrolase</keyword>
<feature type="active site" description="Proton acceptor" evidence="8">
    <location>
        <position position="34"/>
    </location>
</feature>
<evidence type="ECO:0000256" key="7">
    <source>
        <dbReference type="PIRNR" id="PIRNR026534"/>
    </source>
</evidence>
<dbReference type="EMBL" id="MU004235">
    <property type="protein sequence ID" value="KAF2669488.1"/>
    <property type="molecule type" value="Genomic_DNA"/>
</dbReference>
<protein>
    <recommendedName>
        <fullName evidence="4 7">Arabinan endo-1,5-alpha-L-arabinosidase</fullName>
        <ecNumber evidence="4 7">3.2.1.99</ecNumber>
    </recommendedName>
</protein>
<dbReference type="EC" id="3.2.1.99" evidence="4 7"/>
<evidence type="ECO:0000256" key="4">
    <source>
        <dbReference type="ARBA" id="ARBA00012586"/>
    </source>
</evidence>
<dbReference type="OrthoDB" id="195678at2759"/>
<dbReference type="InterPro" id="IPR023296">
    <property type="entry name" value="Glyco_hydro_beta-prop_sf"/>
</dbReference>
<dbReference type="InterPro" id="IPR006710">
    <property type="entry name" value="Glyco_hydro_43"/>
</dbReference>
<dbReference type="InterPro" id="IPR016840">
    <property type="entry name" value="Glyco_hydro_43_endo_a_Ara-ase"/>
</dbReference>
<dbReference type="SUPFAM" id="SSF75005">
    <property type="entry name" value="Arabinanase/levansucrase/invertase"/>
    <property type="match status" value="1"/>
</dbReference>
<name>A0A6A6UEH6_9PEZI</name>
<evidence type="ECO:0000256" key="3">
    <source>
        <dbReference type="ARBA" id="ARBA00009865"/>
    </source>
</evidence>
<feature type="chain" id="PRO_5025513141" description="Arabinan endo-1,5-alpha-L-arabinosidase" evidence="10">
    <location>
        <begin position="19"/>
        <end position="323"/>
    </location>
</feature>
<proteinExistence type="inferred from homology"/>
<keyword evidence="12" id="KW-1185">Reference proteome</keyword>
<dbReference type="AlphaFoldDB" id="A0A6A6UEH6"/>
<evidence type="ECO:0000256" key="6">
    <source>
        <dbReference type="ARBA" id="ARBA00023295"/>
    </source>
</evidence>
<evidence type="ECO:0000313" key="11">
    <source>
        <dbReference type="EMBL" id="KAF2669488.1"/>
    </source>
</evidence>
<dbReference type="Gene3D" id="2.115.10.20">
    <property type="entry name" value="Glycosyl hydrolase domain, family 43"/>
    <property type="match status" value="1"/>
</dbReference>
<dbReference type="GO" id="GO:0031222">
    <property type="term" value="P:arabinan catabolic process"/>
    <property type="evidence" value="ECO:0007669"/>
    <property type="project" value="UniProtKB-UniPathway"/>
</dbReference>
<evidence type="ECO:0000256" key="2">
    <source>
        <dbReference type="ARBA" id="ARBA00004834"/>
    </source>
</evidence>
<evidence type="ECO:0000256" key="8">
    <source>
        <dbReference type="PIRSR" id="PIRSR606710-1"/>
    </source>
</evidence>
<evidence type="ECO:0000256" key="1">
    <source>
        <dbReference type="ARBA" id="ARBA00000375"/>
    </source>
</evidence>
<feature type="active site" description="Proton donor" evidence="8">
    <location>
        <position position="201"/>
    </location>
</feature>